<gene>
    <name evidence="3 4" type="primary">LOC114442604</name>
</gene>
<evidence type="ECO:0000313" key="2">
    <source>
        <dbReference type="Proteomes" id="UP000515145"/>
    </source>
</evidence>
<proteinExistence type="predicted"/>
<feature type="compositionally biased region" description="Basic and acidic residues" evidence="1">
    <location>
        <begin position="41"/>
        <end position="64"/>
    </location>
</feature>
<dbReference type="RefSeq" id="XP_028272112.1">
    <property type="nucleotide sequence ID" value="XM_028416311.1"/>
</dbReference>
<dbReference type="GeneID" id="114442604"/>
<evidence type="ECO:0000256" key="1">
    <source>
        <dbReference type="SAM" id="MobiDB-lite"/>
    </source>
</evidence>
<dbReference type="RefSeq" id="XP_028272111.1">
    <property type="nucleotide sequence ID" value="XM_028416310.1"/>
</dbReference>
<sequence length="232" mass="26279">MDEEDALRNYCKAMICRVQQKQHPLKTSVENRRRQQHGGASRRDGTRPETRRAAGAGFRDHREGSLPLCDQTERTPCRSPQVQQPVPLQLITMLRTKSLKEQLRRAAEVELHDPALCRACEQEQASLALKTFIRRKKTQLQFQILTARLNTQPKLDTCGGSWCKVYQSPPMPLAGFGRNYLVQICGSQQPGVALATTKERGVALATDEMRGYPDKNATRTHLARPRCPFSDR</sequence>
<dbReference type="OrthoDB" id="9976953at2759"/>
<dbReference type="PANTHER" id="PTHR35256">
    <property type="entry name" value="CHROMOSOME 8 OPEN READING FRAME 48"/>
    <property type="match status" value="1"/>
</dbReference>
<name>A0A6P7J6Z8_9TELE</name>
<accession>A0A6P7J6Z8</accession>
<keyword evidence="2" id="KW-1185">Reference proteome</keyword>
<dbReference type="AlphaFoldDB" id="A0A6P7J6Z8"/>
<organism evidence="2 3">
    <name type="scientific">Parambassis ranga</name>
    <name type="common">Indian glassy fish</name>
    <dbReference type="NCBI Taxonomy" id="210632"/>
    <lineage>
        <taxon>Eukaryota</taxon>
        <taxon>Metazoa</taxon>
        <taxon>Chordata</taxon>
        <taxon>Craniata</taxon>
        <taxon>Vertebrata</taxon>
        <taxon>Euteleostomi</taxon>
        <taxon>Actinopterygii</taxon>
        <taxon>Neopterygii</taxon>
        <taxon>Teleostei</taxon>
        <taxon>Neoteleostei</taxon>
        <taxon>Acanthomorphata</taxon>
        <taxon>Ovalentaria</taxon>
        <taxon>Ambassidae</taxon>
        <taxon>Parambassis</taxon>
    </lineage>
</organism>
<dbReference type="Pfam" id="PF15379">
    <property type="entry name" value="DUF4606"/>
    <property type="match status" value="1"/>
</dbReference>
<evidence type="ECO:0000313" key="3">
    <source>
        <dbReference type="RefSeq" id="XP_028272111.1"/>
    </source>
</evidence>
<evidence type="ECO:0000313" key="4">
    <source>
        <dbReference type="RefSeq" id="XP_028272112.1"/>
    </source>
</evidence>
<dbReference type="PANTHER" id="PTHR35256:SF1">
    <property type="entry name" value="EXPRESSED SEQUENCE AI429214"/>
    <property type="match status" value="1"/>
</dbReference>
<feature type="region of interest" description="Disordered" evidence="1">
    <location>
        <begin position="22"/>
        <end position="82"/>
    </location>
</feature>
<protein>
    <submittedName>
        <fullName evidence="3 4">Uncharacterized protein LOC114442604</fullName>
    </submittedName>
</protein>
<dbReference type="InterPro" id="IPR027932">
    <property type="entry name" value="DUF4606"/>
</dbReference>
<reference evidence="3 4" key="1">
    <citation type="submission" date="2025-04" db="UniProtKB">
        <authorList>
            <consortium name="RefSeq"/>
        </authorList>
    </citation>
    <scope>IDENTIFICATION</scope>
</reference>
<dbReference type="Proteomes" id="UP000515145">
    <property type="component" value="Chromosome 10"/>
</dbReference>